<name>A0A0A8ZGL0_ARUDO</name>
<evidence type="ECO:0000313" key="1">
    <source>
        <dbReference type="EMBL" id="JAD33997.1"/>
    </source>
</evidence>
<accession>A0A0A8ZGL0</accession>
<sequence length="137" mass="15745">MHQSHISYFRINTTSTQRTPLINGGEKSETIKHQIFTEDSYHITPVRAPTYIRLQKLYEQLLTNWQLFTLDGATIIITKHVQRITVLGGETMDREEPINHSKRSNNLRNVLGVIGSLLVFGEKKDGTQLEKDELNLN</sequence>
<protein>
    <submittedName>
        <fullName evidence="1">Uncharacterized protein</fullName>
    </submittedName>
</protein>
<reference evidence="1" key="1">
    <citation type="submission" date="2014-09" db="EMBL/GenBank/DDBJ databases">
        <authorList>
            <person name="Magalhaes I.L.F."/>
            <person name="Oliveira U."/>
            <person name="Santos F.R."/>
            <person name="Vidigal T.H.D.A."/>
            <person name="Brescovit A.D."/>
            <person name="Santos A.J."/>
        </authorList>
    </citation>
    <scope>NUCLEOTIDE SEQUENCE</scope>
    <source>
        <tissue evidence="1">Shoot tissue taken approximately 20 cm above the soil surface</tissue>
    </source>
</reference>
<organism evidence="1">
    <name type="scientific">Arundo donax</name>
    <name type="common">Giant reed</name>
    <name type="synonym">Donax arundinaceus</name>
    <dbReference type="NCBI Taxonomy" id="35708"/>
    <lineage>
        <taxon>Eukaryota</taxon>
        <taxon>Viridiplantae</taxon>
        <taxon>Streptophyta</taxon>
        <taxon>Embryophyta</taxon>
        <taxon>Tracheophyta</taxon>
        <taxon>Spermatophyta</taxon>
        <taxon>Magnoliopsida</taxon>
        <taxon>Liliopsida</taxon>
        <taxon>Poales</taxon>
        <taxon>Poaceae</taxon>
        <taxon>PACMAD clade</taxon>
        <taxon>Arundinoideae</taxon>
        <taxon>Arundineae</taxon>
        <taxon>Arundo</taxon>
    </lineage>
</organism>
<reference evidence="1" key="2">
    <citation type="journal article" date="2015" name="Data Brief">
        <title>Shoot transcriptome of the giant reed, Arundo donax.</title>
        <authorList>
            <person name="Barrero R.A."/>
            <person name="Guerrero F.D."/>
            <person name="Moolhuijzen P."/>
            <person name="Goolsby J.A."/>
            <person name="Tidwell J."/>
            <person name="Bellgard S.E."/>
            <person name="Bellgard M.I."/>
        </authorList>
    </citation>
    <scope>NUCLEOTIDE SEQUENCE</scope>
    <source>
        <tissue evidence="1">Shoot tissue taken approximately 20 cm above the soil surface</tissue>
    </source>
</reference>
<dbReference type="AlphaFoldDB" id="A0A0A8ZGL0"/>
<dbReference type="EMBL" id="GBRH01263898">
    <property type="protein sequence ID" value="JAD33997.1"/>
    <property type="molecule type" value="Transcribed_RNA"/>
</dbReference>
<proteinExistence type="predicted"/>